<evidence type="ECO:0000259" key="6">
    <source>
        <dbReference type="Pfam" id="PF01368"/>
    </source>
</evidence>
<dbReference type="PANTHER" id="PTHR30255">
    <property type="entry name" value="SINGLE-STRANDED-DNA-SPECIFIC EXONUCLEASE RECJ"/>
    <property type="match status" value="1"/>
</dbReference>
<feature type="domain" description="RecJ OB" evidence="8">
    <location>
        <begin position="604"/>
        <end position="708"/>
    </location>
</feature>
<keyword evidence="3" id="KW-0540">Nuclease</keyword>
<dbReference type="AlphaFoldDB" id="B5RR71"/>
<dbReference type="InterPro" id="IPR041122">
    <property type="entry name" value="RecJ_OB"/>
</dbReference>
<dbReference type="PANTHER" id="PTHR30255:SF2">
    <property type="entry name" value="SINGLE-STRANDED-DNA-SPECIFIC EXONUCLEASE RECJ"/>
    <property type="match status" value="1"/>
</dbReference>
<feature type="domain" description="DHHA1" evidence="7">
    <location>
        <begin position="494"/>
        <end position="591"/>
    </location>
</feature>
<evidence type="ECO:0000313" key="10">
    <source>
        <dbReference type="Proteomes" id="UP000000612"/>
    </source>
</evidence>
<dbReference type="Pfam" id="PF02272">
    <property type="entry name" value="DHHA1"/>
    <property type="match status" value="1"/>
</dbReference>
<dbReference type="HOGENOM" id="CLU_009736_5_2_12"/>
<accession>B5RR71</accession>
<proteinExistence type="inferred from homology"/>
<dbReference type="Gene3D" id="3.10.310.30">
    <property type="match status" value="1"/>
</dbReference>
<dbReference type="GO" id="GO:0008409">
    <property type="term" value="F:5'-3' exonuclease activity"/>
    <property type="evidence" value="ECO:0007669"/>
    <property type="project" value="InterPro"/>
</dbReference>
<dbReference type="GO" id="GO:0006310">
    <property type="term" value="P:DNA recombination"/>
    <property type="evidence" value="ECO:0007669"/>
    <property type="project" value="InterPro"/>
</dbReference>
<evidence type="ECO:0000256" key="2">
    <source>
        <dbReference type="ARBA" id="ARBA00019841"/>
    </source>
</evidence>
<dbReference type="InterPro" id="IPR003156">
    <property type="entry name" value="DHHA1_dom"/>
</dbReference>
<comment type="similarity">
    <text evidence="1">Belongs to the RecJ family.</text>
</comment>
<dbReference type="GO" id="GO:0003676">
    <property type="term" value="F:nucleic acid binding"/>
    <property type="evidence" value="ECO:0007669"/>
    <property type="project" value="InterPro"/>
</dbReference>
<keyword evidence="10" id="KW-1185">Reference proteome</keyword>
<evidence type="ECO:0000259" key="8">
    <source>
        <dbReference type="Pfam" id="PF17768"/>
    </source>
</evidence>
<keyword evidence="5 9" id="KW-0269">Exonuclease</keyword>
<evidence type="ECO:0000313" key="9">
    <source>
        <dbReference type="EMBL" id="ACH94505.1"/>
    </source>
</evidence>
<gene>
    <name evidence="9" type="primary">recJ1</name>
    <name evidence="9" type="ordered locus">BRE_256</name>
</gene>
<evidence type="ECO:0000256" key="3">
    <source>
        <dbReference type="ARBA" id="ARBA00022722"/>
    </source>
</evidence>
<keyword evidence="4 9" id="KW-0378">Hydrolase</keyword>
<dbReference type="Gene3D" id="3.90.1640.30">
    <property type="match status" value="2"/>
</dbReference>
<dbReference type="NCBIfam" id="TIGR00644">
    <property type="entry name" value="recJ"/>
    <property type="match status" value="1"/>
</dbReference>
<dbReference type="GO" id="GO:0006281">
    <property type="term" value="P:DNA repair"/>
    <property type="evidence" value="ECO:0007669"/>
    <property type="project" value="InterPro"/>
</dbReference>
<dbReference type="SUPFAM" id="SSF64182">
    <property type="entry name" value="DHH phosphoesterases"/>
    <property type="match status" value="2"/>
</dbReference>
<dbReference type="Pfam" id="PF17768">
    <property type="entry name" value="RecJ_OB"/>
    <property type="match status" value="1"/>
</dbReference>
<dbReference type="InterPro" id="IPR001667">
    <property type="entry name" value="DDH_dom"/>
</dbReference>
<evidence type="ECO:0000256" key="1">
    <source>
        <dbReference type="ARBA" id="ARBA00005915"/>
    </source>
</evidence>
<reference evidence="9 10" key="1">
    <citation type="journal article" date="2008" name="PLoS Genet.">
        <title>The genome of Borrelia recurrentis, the agent of deadly louse-borne relapsing fever, is a degraded subset of tick-borne Borrelia duttonii.</title>
        <authorList>
            <person name="Lescot M."/>
            <person name="Audic S."/>
            <person name="Robert C."/>
            <person name="Nguyen T.T."/>
            <person name="Blanc G."/>
            <person name="Cutler S.J."/>
            <person name="Wincker P."/>
            <person name="Couloux A."/>
            <person name="Claverie J.-M."/>
            <person name="Raoult D."/>
            <person name="Drancourt M."/>
        </authorList>
    </citation>
    <scope>NUCLEOTIDE SEQUENCE [LARGE SCALE GENOMIC DNA]</scope>
    <source>
        <strain evidence="9 10">A1</strain>
    </source>
</reference>
<dbReference type="InterPro" id="IPR051673">
    <property type="entry name" value="SSDNA_exonuclease_RecJ"/>
</dbReference>
<sequence>MSKYYSKESKLEQEMKIWKKKKEIDIAEENIVNIKKKYNISLFEARLLLSREIKEEDFLFFLESSVNLMHNPFFLKNIDKFIYRINEAILEKENVLIFGDKDADGITATIIMYETLKDFGINVTYKIPSNGEFYGLTKEVIDKAFDDKITLIITVDCGISNIEEINYARSKNIEVIITDHHLPNKEIDTENIIIDPHLKGDLYPFKEIAGCYVSFKACLALYLSTTNFYNKDLIFMFLEKFENNIKLHAIEINNYILKKHITLDNNNDLQININQIEEFSQNKHIIVFNKIEQAQLLNEFFKQKIDIEIIDINENFIKKYPKHANKTLKELMQITKYFKYRKINIYEKLYYMFYNIIFETNKNLLQNCLKRLKFVAIGTIADNMPIIDENRIAVKEGLKEIALRENISINYLLKEVNILTKPIITSTDIAFKIAPILNSTGRLEKADITIRFLLSQDTNKIENKFKEIKNINTLRKYKEDISWNTHNENTIFKNDKFIVCYDKNTPKGISSRMATRLSSYYKKVAVFLTKQSDIIKGSIRSNNKVNSKELISMIPKHLIINSGGHKAAAGFTLYENVLNEFIRELENALKKIEYKELQEDSILIDAIIPQDLSKTELIKTIDLFEPYGHDFREFILMMENVCIQDIRTIDKNGTSKHISMKIINNIDYYKAIYFNGTQTIQELGIKDGQNIDIIFTISEDIYNQNDKILKIIDINKRKN</sequence>
<feature type="domain" description="DDH" evidence="6">
    <location>
        <begin position="94"/>
        <end position="219"/>
    </location>
</feature>
<evidence type="ECO:0000259" key="7">
    <source>
        <dbReference type="Pfam" id="PF02272"/>
    </source>
</evidence>
<dbReference type="Proteomes" id="UP000000612">
    <property type="component" value="Chromosome"/>
</dbReference>
<organism evidence="9 10">
    <name type="scientific">Borrelia recurrentis (strain A1)</name>
    <dbReference type="NCBI Taxonomy" id="412418"/>
    <lineage>
        <taxon>Bacteria</taxon>
        <taxon>Pseudomonadati</taxon>
        <taxon>Spirochaetota</taxon>
        <taxon>Spirochaetia</taxon>
        <taxon>Spirochaetales</taxon>
        <taxon>Borreliaceae</taxon>
        <taxon>Borrelia</taxon>
    </lineage>
</organism>
<dbReference type="InterPro" id="IPR038763">
    <property type="entry name" value="DHH_sf"/>
</dbReference>
<protein>
    <recommendedName>
        <fullName evidence="2">Single-stranded-DNA-specific exonuclease RecJ</fullName>
    </recommendedName>
</protein>
<dbReference type="EMBL" id="CP000993">
    <property type="protein sequence ID" value="ACH94505.1"/>
    <property type="molecule type" value="Genomic_DNA"/>
</dbReference>
<dbReference type="KEGG" id="bre:BRE_256"/>
<dbReference type="InterPro" id="IPR004610">
    <property type="entry name" value="RecJ"/>
</dbReference>
<name>B5RR71_BORRA</name>
<evidence type="ECO:0000256" key="5">
    <source>
        <dbReference type="ARBA" id="ARBA00022839"/>
    </source>
</evidence>
<dbReference type="Pfam" id="PF01368">
    <property type="entry name" value="DHH"/>
    <property type="match status" value="1"/>
</dbReference>
<evidence type="ECO:0000256" key="4">
    <source>
        <dbReference type="ARBA" id="ARBA00022801"/>
    </source>
</evidence>